<keyword evidence="2" id="KW-1185">Reference proteome</keyword>
<proteinExistence type="predicted"/>
<evidence type="ECO:0000313" key="1">
    <source>
        <dbReference type="EMBL" id="PAL27267.1"/>
    </source>
</evidence>
<gene>
    <name evidence="1" type="ORF">B9K05_04695</name>
</gene>
<protein>
    <submittedName>
        <fullName evidence="1">Uncharacterized protein</fullName>
    </submittedName>
</protein>
<sequence>MKKIPVGFLCRDDVLDAQTRMDRCRTVFYFPAFKAMGAGVGEEAIIQLQVAFGGGFKLTFCNIKRVLHPQRVAVIHPFSNTERHGLRNSG</sequence>
<comment type="caution">
    <text evidence="1">The sequence shown here is derived from an EMBL/GenBank/DDBJ whole genome shotgun (WGS) entry which is preliminary data.</text>
</comment>
<organism evidence="1 2">
    <name type="scientific">Acetobacter syzygii</name>
    <dbReference type="NCBI Taxonomy" id="146476"/>
    <lineage>
        <taxon>Bacteria</taxon>
        <taxon>Pseudomonadati</taxon>
        <taxon>Pseudomonadota</taxon>
        <taxon>Alphaproteobacteria</taxon>
        <taxon>Acetobacterales</taxon>
        <taxon>Acetobacteraceae</taxon>
        <taxon>Acetobacter</taxon>
    </lineage>
</organism>
<dbReference type="Proteomes" id="UP000216033">
    <property type="component" value="Unassembled WGS sequence"/>
</dbReference>
<reference evidence="1 2" key="1">
    <citation type="submission" date="2017-04" db="EMBL/GenBank/DDBJ databases">
        <title>Kefir bacterial isolates.</title>
        <authorList>
            <person name="Kim Y."/>
            <person name="Blasche S."/>
            <person name="Patil K.R."/>
        </authorList>
    </citation>
    <scope>NUCLEOTIDE SEQUENCE [LARGE SCALE GENOMIC DNA]</scope>
    <source>
        <strain evidence="1 2">KR-2</strain>
    </source>
</reference>
<name>A0A270BQE5_9PROT</name>
<dbReference type="AlphaFoldDB" id="A0A270BQE5"/>
<evidence type="ECO:0000313" key="2">
    <source>
        <dbReference type="Proteomes" id="UP000216033"/>
    </source>
</evidence>
<dbReference type="EMBL" id="NDFP01000003">
    <property type="protein sequence ID" value="PAL27267.1"/>
    <property type="molecule type" value="Genomic_DNA"/>
</dbReference>
<accession>A0A270BQE5</accession>